<dbReference type="PANTHER" id="PTHR35393">
    <property type="entry name" value="CHROMOSOME 1, WHOLE GENOME SHOTGUN SEQUENCE"/>
    <property type="match status" value="1"/>
</dbReference>
<name>A0A0D0E5U8_9AGAM</name>
<organism evidence="3 4">
    <name type="scientific">Paxillus rubicundulus Ve08.2h10</name>
    <dbReference type="NCBI Taxonomy" id="930991"/>
    <lineage>
        <taxon>Eukaryota</taxon>
        <taxon>Fungi</taxon>
        <taxon>Dikarya</taxon>
        <taxon>Basidiomycota</taxon>
        <taxon>Agaricomycotina</taxon>
        <taxon>Agaricomycetes</taxon>
        <taxon>Agaricomycetidae</taxon>
        <taxon>Boletales</taxon>
        <taxon>Paxilineae</taxon>
        <taxon>Paxillaceae</taxon>
        <taxon>Paxillus</taxon>
    </lineage>
</organism>
<dbReference type="InParanoid" id="A0A0D0E5U8"/>
<evidence type="ECO:0000313" key="3">
    <source>
        <dbReference type="EMBL" id="KIL00187.1"/>
    </source>
</evidence>
<evidence type="ECO:0000313" key="4">
    <source>
        <dbReference type="Proteomes" id="UP000054538"/>
    </source>
</evidence>
<dbReference type="PANTHER" id="PTHR35393:SF1">
    <property type="entry name" value="SNOAL-LIKE DOMAIN-CONTAINING PROTEIN"/>
    <property type="match status" value="1"/>
</dbReference>
<keyword evidence="1" id="KW-1133">Transmembrane helix</keyword>
<accession>A0A0D0E5U8</accession>
<keyword evidence="1" id="KW-0472">Membrane</keyword>
<feature type="domain" description="SigF-like NTF2-like" evidence="2">
    <location>
        <begin position="1"/>
        <end position="164"/>
    </location>
</feature>
<protein>
    <recommendedName>
        <fullName evidence="2">SigF-like NTF2-like domain-containing protein</fullName>
    </recommendedName>
</protein>
<sequence>MQNPKAEITAIVTTLTSTKSNSELVDTISKYFTPDAQFVHLICVAGSRAEILWIYQWYRIMSPETKCDVENIIYDRDLNVIVLDMVQWFSPRFRFSSPAPARLNTRLTLLENDRLHYIARQEDFYPTMDFFALLSPYLVPFVWVFLKLTSLVSNLLARFFLRAGALKGGGTGLKARGE</sequence>
<dbReference type="STRING" id="930991.A0A0D0E5U8"/>
<dbReference type="EMBL" id="KN824840">
    <property type="protein sequence ID" value="KIL00187.1"/>
    <property type="molecule type" value="Genomic_DNA"/>
</dbReference>
<dbReference type="HOGENOM" id="CLU_079426_0_0_1"/>
<dbReference type="Pfam" id="PF24840">
    <property type="entry name" value="NTF2_SigF"/>
    <property type="match status" value="1"/>
</dbReference>
<dbReference type="Proteomes" id="UP000054538">
    <property type="component" value="Unassembled WGS sequence"/>
</dbReference>
<proteinExistence type="predicted"/>
<dbReference type="AlphaFoldDB" id="A0A0D0E5U8"/>
<reference evidence="4" key="2">
    <citation type="submission" date="2015-01" db="EMBL/GenBank/DDBJ databases">
        <title>Evolutionary Origins and Diversification of the Mycorrhizal Mutualists.</title>
        <authorList>
            <consortium name="DOE Joint Genome Institute"/>
            <consortium name="Mycorrhizal Genomics Consortium"/>
            <person name="Kohler A."/>
            <person name="Kuo A."/>
            <person name="Nagy L.G."/>
            <person name="Floudas D."/>
            <person name="Copeland A."/>
            <person name="Barry K.W."/>
            <person name="Cichocki N."/>
            <person name="Veneault-Fourrey C."/>
            <person name="LaButti K."/>
            <person name="Lindquist E.A."/>
            <person name="Lipzen A."/>
            <person name="Lundell T."/>
            <person name="Morin E."/>
            <person name="Murat C."/>
            <person name="Riley R."/>
            <person name="Ohm R."/>
            <person name="Sun H."/>
            <person name="Tunlid A."/>
            <person name="Henrissat B."/>
            <person name="Grigoriev I.V."/>
            <person name="Hibbett D.S."/>
            <person name="Martin F."/>
        </authorList>
    </citation>
    <scope>NUCLEOTIDE SEQUENCE [LARGE SCALE GENOMIC DNA]</scope>
    <source>
        <strain evidence="4">Ve08.2h10</strain>
    </source>
</reference>
<evidence type="ECO:0000259" key="2">
    <source>
        <dbReference type="Pfam" id="PF24840"/>
    </source>
</evidence>
<evidence type="ECO:0000256" key="1">
    <source>
        <dbReference type="SAM" id="Phobius"/>
    </source>
</evidence>
<dbReference type="OrthoDB" id="2344312at2759"/>
<gene>
    <name evidence="3" type="ORF">PAXRUDRAFT_23402</name>
</gene>
<dbReference type="InterPro" id="IPR057514">
    <property type="entry name" value="NTF2_SigF"/>
</dbReference>
<keyword evidence="1" id="KW-0812">Transmembrane</keyword>
<reference evidence="3 4" key="1">
    <citation type="submission" date="2014-04" db="EMBL/GenBank/DDBJ databases">
        <authorList>
            <consortium name="DOE Joint Genome Institute"/>
            <person name="Kuo A."/>
            <person name="Kohler A."/>
            <person name="Jargeat P."/>
            <person name="Nagy L.G."/>
            <person name="Floudas D."/>
            <person name="Copeland A."/>
            <person name="Barry K.W."/>
            <person name="Cichocki N."/>
            <person name="Veneault-Fourrey C."/>
            <person name="LaButti K."/>
            <person name="Lindquist E.A."/>
            <person name="Lipzen A."/>
            <person name="Lundell T."/>
            <person name="Morin E."/>
            <person name="Murat C."/>
            <person name="Sun H."/>
            <person name="Tunlid A."/>
            <person name="Henrissat B."/>
            <person name="Grigoriev I.V."/>
            <person name="Hibbett D.S."/>
            <person name="Martin F."/>
            <person name="Nordberg H.P."/>
            <person name="Cantor M.N."/>
            <person name="Hua S.X."/>
        </authorList>
    </citation>
    <scope>NUCLEOTIDE SEQUENCE [LARGE SCALE GENOMIC DNA]</scope>
    <source>
        <strain evidence="3 4">Ve08.2h10</strain>
    </source>
</reference>
<feature type="transmembrane region" description="Helical" evidence="1">
    <location>
        <begin position="137"/>
        <end position="157"/>
    </location>
</feature>
<keyword evidence="4" id="KW-1185">Reference proteome</keyword>